<keyword evidence="2" id="KW-1185">Reference proteome</keyword>
<sequence length="41" mass="4399">MLSFTSFRSPLTSLERVATLLPTVDITEEPNAAAHLEEGGP</sequence>
<proteinExistence type="predicted"/>
<accession>A0ABR6NLR5</accession>
<reference evidence="1 2" key="1">
    <citation type="submission" date="2020-08" db="EMBL/GenBank/DDBJ databases">
        <title>Genomic Encyclopedia of Type Strains, Phase IV (KMG-IV): sequencing the most valuable type-strain genomes for metagenomic binning, comparative biology and taxonomic classification.</title>
        <authorList>
            <person name="Goeker M."/>
        </authorList>
    </citation>
    <scope>NUCLEOTIDE SEQUENCE [LARGE SCALE GENOMIC DNA]</scope>
    <source>
        <strain evidence="1 2">DSM 12027</strain>
    </source>
</reference>
<gene>
    <name evidence="1" type="ORF">HNQ04_000184</name>
</gene>
<evidence type="ECO:0000313" key="2">
    <source>
        <dbReference type="Proteomes" id="UP000629870"/>
    </source>
</evidence>
<name>A0ABR6NLR5_9DEIO</name>
<comment type="caution">
    <text evidence="1">The sequence shown here is derived from an EMBL/GenBank/DDBJ whole genome shotgun (WGS) entry which is preliminary data.</text>
</comment>
<protein>
    <submittedName>
        <fullName evidence="1">Uncharacterized protein</fullName>
    </submittedName>
</protein>
<dbReference type="Proteomes" id="UP000629870">
    <property type="component" value="Unassembled WGS sequence"/>
</dbReference>
<evidence type="ECO:0000313" key="1">
    <source>
        <dbReference type="EMBL" id="MBB6014960.1"/>
    </source>
</evidence>
<dbReference type="EMBL" id="JACHEW010000001">
    <property type="protein sequence ID" value="MBB6014960.1"/>
    <property type="molecule type" value="Genomic_DNA"/>
</dbReference>
<organism evidence="1 2">
    <name type="scientific">Deinococcus radiopugnans ATCC 19172</name>
    <dbReference type="NCBI Taxonomy" id="585398"/>
    <lineage>
        <taxon>Bacteria</taxon>
        <taxon>Thermotogati</taxon>
        <taxon>Deinococcota</taxon>
        <taxon>Deinococci</taxon>
        <taxon>Deinococcales</taxon>
        <taxon>Deinococcaceae</taxon>
        <taxon>Deinococcus</taxon>
    </lineage>
</organism>